<evidence type="ECO:0000313" key="2">
    <source>
        <dbReference type="Proteomes" id="UP000630615"/>
    </source>
</evidence>
<comment type="caution">
    <text evidence="1">The sequence shown here is derived from an EMBL/GenBank/DDBJ whole genome shotgun (WGS) entry which is preliminary data.</text>
</comment>
<dbReference type="EMBL" id="BMKI01000005">
    <property type="protein sequence ID" value="GGC92849.1"/>
    <property type="molecule type" value="Genomic_DNA"/>
</dbReference>
<dbReference type="Proteomes" id="UP000630615">
    <property type="component" value="Unassembled WGS sequence"/>
</dbReference>
<organism evidence="1 2">
    <name type="scientific">Enterococcus wangshanyuanii</name>
    <dbReference type="NCBI Taxonomy" id="2005703"/>
    <lineage>
        <taxon>Bacteria</taxon>
        <taxon>Bacillati</taxon>
        <taxon>Bacillota</taxon>
        <taxon>Bacilli</taxon>
        <taxon>Lactobacillales</taxon>
        <taxon>Enterococcaceae</taxon>
        <taxon>Enterococcus</taxon>
    </lineage>
</organism>
<evidence type="ECO:0000313" key="1">
    <source>
        <dbReference type="EMBL" id="GGC92849.1"/>
    </source>
</evidence>
<protein>
    <submittedName>
        <fullName evidence="1">Uncharacterized protein</fullName>
    </submittedName>
</protein>
<accession>A0ABQ1P9A4</accession>
<keyword evidence="2" id="KW-1185">Reference proteome</keyword>
<proteinExistence type="predicted"/>
<sequence>MERKTIQTNCLKYVDNGKIDDEQLSSECTIKQKNKADTQSGIRFVFNRIFLFFFNTK</sequence>
<reference evidence="2" key="1">
    <citation type="journal article" date="2019" name="Int. J. Syst. Evol. Microbiol.">
        <title>The Global Catalogue of Microorganisms (GCM) 10K type strain sequencing project: providing services to taxonomists for standard genome sequencing and annotation.</title>
        <authorList>
            <consortium name="The Broad Institute Genomics Platform"/>
            <consortium name="The Broad Institute Genome Sequencing Center for Infectious Disease"/>
            <person name="Wu L."/>
            <person name="Ma J."/>
        </authorList>
    </citation>
    <scope>NUCLEOTIDE SEQUENCE [LARGE SCALE GENOMIC DNA]</scope>
    <source>
        <strain evidence="2">CGMCC 1.15942</strain>
    </source>
</reference>
<name>A0ABQ1P9A4_9ENTE</name>
<gene>
    <name evidence="1" type="ORF">GCM10011573_23070</name>
</gene>